<evidence type="ECO:0008006" key="4">
    <source>
        <dbReference type="Google" id="ProtNLM"/>
    </source>
</evidence>
<feature type="transmembrane region" description="Helical" evidence="1">
    <location>
        <begin position="279"/>
        <end position="301"/>
    </location>
</feature>
<sequence length="490" mass="51252">MTAVRIGLVTLAALLAAVVAGASGALFWAAPIALGAGLLLGLATWYRPVVGAVVAVAVVPALSGLARGLVVPVFKLSELLLLLCLAALVLRRPDRWRPATRTDMALVLFAAAAFGFAALHTASGTSTLESLVRVGLQPTFFLIAYWVASRGVQSAGELVTVLRWLLLVSLVPAAIALAQSFGVPGVGETMSVLTGGGFQGVTRSTGPFPIWHSLGGYLLVPSLLASVLMLRGDRRVLPRHWLVLVLLVDLAALVSTITVTFLVWLPVGLLVAAAAGGRVLRGTVLVAVLAAVALVLFPTALQGRLEEQTEQTQYTAGGVLPQTVEYRIFVWERDYLPLIERAPAVGLGNDLPDDVRFPSTENQYITLALRGGVLLPVAMVVALGALTLRAWRHSRAPDVHRAGEPTPAASRSAALTLLGILAFLPLALLVWPYLTNAGLSQTLAAFAGAALALEPRRRSVAAAAAERARRRAAIATDSAVLADQPAGATV</sequence>
<gene>
    <name evidence="2" type="ORF">ACFOLH_00895</name>
</gene>
<feature type="transmembrane region" description="Helical" evidence="1">
    <location>
        <begin position="373"/>
        <end position="392"/>
    </location>
</feature>
<evidence type="ECO:0000313" key="3">
    <source>
        <dbReference type="Proteomes" id="UP001595685"/>
    </source>
</evidence>
<evidence type="ECO:0000313" key="2">
    <source>
        <dbReference type="EMBL" id="MFC3686894.1"/>
    </source>
</evidence>
<keyword evidence="1" id="KW-0812">Transmembrane</keyword>
<keyword evidence="1" id="KW-0472">Membrane</keyword>
<feature type="transmembrane region" description="Helical" evidence="1">
    <location>
        <begin position="210"/>
        <end position="230"/>
    </location>
</feature>
<dbReference type="RefSeq" id="WP_376983616.1">
    <property type="nucleotide sequence ID" value="NZ_JBHRWW010000001.1"/>
</dbReference>
<dbReference type="PANTHER" id="PTHR37422">
    <property type="entry name" value="TEICHURONIC ACID BIOSYNTHESIS PROTEIN TUAE"/>
    <property type="match status" value="1"/>
</dbReference>
<dbReference type="EMBL" id="JBHRWW010000001">
    <property type="protein sequence ID" value="MFC3686894.1"/>
    <property type="molecule type" value="Genomic_DNA"/>
</dbReference>
<organism evidence="2 3">
    <name type="scientific">Aquipuribacter hungaricus</name>
    <dbReference type="NCBI Taxonomy" id="545624"/>
    <lineage>
        <taxon>Bacteria</taxon>
        <taxon>Bacillati</taxon>
        <taxon>Actinomycetota</taxon>
        <taxon>Actinomycetes</taxon>
        <taxon>Micrococcales</taxon>
        <taxon>Intrasporangiaceae</taxon>
        <taxon>Aquipuribacter</taxon>
    </lineage>
</organism>
<feature type="transmembrane region" description="Helical" evidence="1">
    <location>
        <begin position="160"/>
        <end position="181"/>
    </location>
</feature>
<accession>A0ABV7WAU2</accession>
<dbReference type="Proteomes" id="UP001595685">
    <property type="component" value="Unassembled WGS sequence"/>
</dbReference>
<evidence type="ECO:0000256" key="1">
    <source>
        <dbReference type="SAM" id="Phobius"/>
    </source>
</evidence>
<feature type="transmembrane region" description="Helical" evidence="1">
    <location>
        <begin position="131"/>
        <end position="148"/>
    </location>
</feature>
<keyword evidence="1" id="KW-1133">Transmembrane helix</keyword>
<keyword evidence="3" id="KW-1185">Reference proteome</keyword>
<feature type="transmembrane region" description="Helical" evidence="1">
    <location>
        <begin position="412"/>
        <end position="434"/>
    </location>
</feature>
<proteinExistence type="predicted"/>
<protein>
    <recommendedName>
        <fullName evidence="4">O-antigen ligase-like membrane protein</fullName>
    </recommendedName>
</protein>
<dbReference type="InterPro" id="IPR051533">
    <property type="entry name" value="WaaL-like"/>
</dbReference>
<name>A0ABV7WAU2_9MICO</name>
<reference evidence="3" key="1">
    <citation type="journal article" date="2019" name="Int. J. Syst. Evol. Microbiol.">
        <title>The Global Catalogue of Microorganisms (GCM) 10K type strain sequencing project: providing services to taxonomists for standard genome sequencing and annotation.</title>
        <authorList>
            <consortium name="The Broad Institute Genomics Platform"/>
            <consortium name="The Broad Institute Genome Sequencing Center for Infectious Disease"/>
            <person name="Wu L."/>
            <person name="Ma J."/>
        </authorList>
    </citation>
    <scope>NUCLEOTIDE SEQUENCE [LARGE SCALE GENOMIC DNA]</scope>
    <source>
        <strain evidence="3">NCAIM B.02333</strain>
    </source>
</reference>
<feature type="transmembrane region" description="Helical" evidence="1">
    <location>
        <begin position="102"/>
        <end position="119"/>
    </location>
</feature>
<comment type="caution">
    <text evidence="2">The sequence shown here is derived from an EMBL/GenBank/DDBJ whole genome shotgun (WGS) entry which is preliminary data.</text>
</comment>
<feature type="transmembrane region" description="Helical" evidence="1">
    <location>
        <begin position="242"/>
        <end position="267"/>
    </location>
</feature>
<dbReference type="PANTHER" id="PTHR37422:SF13">
    <property type="entry name" value="LIPOPOLYSACCHARIDE BIOSYNTHESIS PROTEIN PA4999-RELATED"/>
    <property type="match status" value="1"/>
</dbReference>